<dbReference type="InterPro" id="IPR021176">
    <property type="entry name" value="Competence-induced_CoiA"/>
</dbReference>
<evidence type="ECO:0000313" key="3">
    <source>
        <dbReference type="Proteomes" id="UP000288291"/>
    </source>
</evidence>
<dbReference type="EMBL" id="RXIA01000044">
    <property type="protein sequence ID" value="RVU69903.1"/>
    <property type="molecule type" value="Genomic_DNA"/>
</dbReference>
<evidence type="ECO:0000259" key="1">
    <source>
        <dbReference type="Pfam" id="PF06054"/>
    </source>
</evidence>
<dbReference type="Proteomes" id="UP000288291">
    <property type="component" value="Unassembled WGS sequence"/>
</dbReference>
<gene>
    <name evidence="2" type="ORF">EJK17_10545</name>
</gene>
<keyword evidence="3" id="KW-1185">Reference proteome</keyword>
<dbReference type="RefSeq" id="WP_103662602.1">
    <property type="nucleotide sequence ID" value="NZ_ML136912.1"/>
</dbReference>
<proteinExistence type="predicted"/>
<reference evidence="2 3" key="1">
    <citation type="submission" date="2018-12" db="EMBL/GenBank/DDBJ databases">
        <authorList>
            <person name="Meng J."/>
        </authorList>
    </citation>
    <scope>NUCLEOTIDE SEQUENCE [LARGE SCALE GENOMIC DNA]</scope>
    <source>
        <strain evidence="2 3">HT111-2</strain>
    </source>
</reference>
<sequence length="293" mass="34680">MYAAILNKKLVLAIEEAELVLTKAKQLNYEKYFCPTCHKRMVLVISQNKTAFFKHLAHYDNNALGEKEEHHTSKLMLKAAFTALGFPAQTEIPLAAGQLRADVLVSEKLAIEVQCAPLSRQEFQHRHRLYQQINVLDLWIVGRRHYLGKKLKQTQLIFFRENSLWQQYYVEVEPARHLLRLKYNIKQEPLTRRLRYQTAFFSLDEIGMKRFWQFKPKIKKYDLNPQMQQRYLEKQIKQKSKFGLMIAEQLYQRHLTIDDLPVAVFSTWREPGEADAVSTYLKNRQEKTNHGLD</sequence>
<dbReference type="InterPro" id="IPR010330">
    <property type="entry name" value="CoiA_nuc"/>
</dbReference>
<dbReference type="AlphaFoldDB" id="A0A437SSL1"/>
<dbReference type="Pfam" id="PF06054">
    <property type="entry name" value="CoiA_nuc"/>
    <property type="match status" value="1"/>
</dbReference>
<name>A0A437SSL1_9LACO</name>
<accession>A0A437SSL1</accession>
<comment type="caution">
    <text evidence="2">The sequence shown here is derived from an EMBL/GenBank/DDBJ whole genome shotgun (WGS) entry which is preliminary data.</text>
</comment>
<organism evidence="2 3">
    <name type="scientific">Lactobacillus xujianguonis</name>
    <dbReference type="NCBI Taxonomy" id="2495899"/>
    <lineage>
        <taxon>Bacteria</taxon>
        <taxon>Bacillati</taxon>
        <taxon>Bacillota</taxon>
        <taxon>Bacilli</taxon>
        <taxon>Lactobacillales</taxon>
        <taxon>Lactobacillaceae</taxon>
        <taxon>Lactobacillus</taxon>
    </lineage>
</organism>
<feature type="domain" description="Competence protein CoiA nuclease-like" evidence="1">
    <location>
        <begin position="66"/>
        <end position="175"/>
    </location>
</feature>
<protein>
    <submittedName>
        <fullName evidence="2">Competence protein</fullName>
    </submittedName>
</protein>
<dbReference type="PIRSF" id="PIRSF007487">
    <property type="entry name" value="Competence-induced_CoiA_bac"/>
    <property type="match status" value="1"/>
</dbReference>
<evidence type="ECO:0000313" key="2">
    <source>
        <dbReference type="EMBL" id="RVU69903.1"/>
    </source>
</evidence>